<feature type="transmembrane region" description="Helical" evidence="10">
    <location>
        <begin position="93"/>
        <end position="117"/>
    </location>
</feature>
<evidence type="ECO:0000256" key="2">
    <source>
        <dbReference type="ARBA" id="ARBA00022475"/>
    </source>
</evidence>
<protein>
    <submittedName>
        <fullName evidence="11">Oligosaccharide flippase family protein</fullName>
    </submittedName>
</protein>
<keyword evidence="2" id="KW-1003">Cell membrane</keyword>
<dbReference type="InterPro" id="IPR051050">
    <property type="entry name" value="Lipid_II_flippase_MurJ/MviN"/>
</dbReference>
<evidence type="ECO:0000256" key="3">
    <source>
        <dbReference type="ARBA" id="ARBA00022692"/>
    </source>
</evidence>
<evidence type="ECO:0000256" key="8">
    <source>
        <dbReference type="ARBA" id="ARBA00060041"/>
    </source>
</evidence>
<reference evidence="11 12" key="1">
    <citation type="submission" date="2021-06" db="EMBL/GenBank/DDBJ databases">
        <title>50 bacteria genomes isolated from Dapeng, Shenzhen, China.</title>
        <authorList>
            <person name="Zheng W."/>
            <person name="Yu S."/>
            <person name="Huang Y."/>
        </authorList>
    </citation>
    <scope>NUCLEOTIDE SEQUENCE [LARGE SCALE GENOMIC DNA]</scope>
    <source>
        <strain evidence="11 12">DP1N14-2</strain>
    </source>
</reference>
<feature type="transmembrane region" description="Helical" evidence="10">
    <location>
        <begin position="409"/>
        <end position="432"/>
    </location>
</feature>
<feature type="transmembrane region" description="Helical" evidence="10">
    <location>
        <begin position="20"/>
        <end position="40"/>
    </location>
</feature>
<gene>
    <name evidence="11" type="ORF">KUV26_15605</name>
</gene>
<feature type="transmembrane region" description="Helical" evidence="10">
    <location>
        <begin position="312"/>
        <end position="332"/>
    </location>
</feature>
<keyword evidence="4" id="KW-0133">Cell shape</keyword>
<proteinExistence type="inferred from homology"/>
<sequence length="521" mass="55167">MKQRGTLQNIISVTFWKTAGMGLSLIIALAIANLFGAGLATDAFFFARRLVSNAAAGLERAFHLLQVPPLVRLAETRGPDALSVHLRKRLWQVFLAAAVICAAAFVFSEQIVALLAPGFSGAQRQAAETYFRVLLAVLPLSAATALAGATLNALRLFRMPVIARLIPRLCAVAALALVPVFAFGIGAVALAIAAGTVLMAGLFAFCLRQALARSWTPVKTPSPQVPYSQRRIWAMLLSQFHVIGAAWIDMAMASLTGEGGIATLEFAQRMTNMAPGVVTSSVVVVYYTEFASHLAQDNRDAFRTSVQEALRATLFFVMPAAVALFMLNRPLVSALLGHGAFAPWAVAQTAGIVAWLAPLLLVNAVLGALASALFADPRLPHVRIIATSISAALAVRVALNWLLLPEFGILAVPAASLVSMTLLMGLLYFWLIRSHGPLIKLQETWPFAAMAIASAAAAIAIRLAQTAAGSGTAGRVEMILLIALCTLCGGLVYVAAATLLKVPETARIRLLLHKAVRRGAA</sequence>
<dbReference type="Proteomes" id="UP000766629">
    <property type="component" value="Unassembled WGS sequence"/>
</dbReference>
<keyword evidence="7 10" id="KW-0472">Membrane</keyword>
<feature type="transmembrane region" description="Helical" evidence="10">
    <location>
        <begin position="129"/>
        <end position="153"/>
    </location>
</feature>
<dbReference type="InterPro" id="IPR004268">
    <property type="entry name" value="MurJ"/>
</dbReference>
<feature type="transmembrane region" description="Helical" evidence="10">
    <location>
        <begin position="273"/>
        <end position="291"/>
    </location>
</feature>
<comment type="caution">
    <text evidence="11">The sequence shown here is derived from an EMBL/GenBank/DDBJ whole genome shotgun (WGS) entry which is preliminary data.</text>
</comment>
<keyword evidence="6 10" id="KW-1133">Transmembrane helix</keyword>
<feature type="transmembrane region" description="Helical" evidence="10">
    <location>
        <begin position="352"/>
        <end position="375"/>
    </location>
</feature>
<evidence type="ECO:0000256" key="1">
    <source>
        <dbReference type="ARBA" id="ARBA00004651"/>
    </source>
</evidence>
<evidence type="ECO:0000256" key="5">
    <source>
        <dbReference type="ARBA" id="ARBA00022984"/>
    </source>
</evidence>
<name>A0ABS7NI40_9RHOB</name>
<dbReference type="EMBL" id="JAHVJA010000007">
    <property type="protein sequence ID" value="MBY6140864.1"/>
    <property type="molecule type" value="Genomic_DNA"/>
</dbReference>
<dbReference type="PANTHER" id="PTHR47019">
    <property type="entry name" value="LIPID II FLIPPASE MURJ"/>
    <property type="match status" value="1"/>
</dbReference>
<dbReference type="RefSeq" id="WP_222508998.1">
    <property type="nucleotide sequence ID" value="NZ_JAHVJA010000007.1"/>
</dbReference>
<comment type="similarity">
    <text evidence="9">Belongs to the MurJ/MviN family.</text>
</comment>
<evidence type="ECO:0000313" key="11">
    <source>
        <dbReference type="EMBL" id="MBY6140864.1"/>
    </source>
</evidence>
<accession>A0ABS7NI40</accession>
<feature type="transmembrane region" description="Helical" evidence="10">
    <location>
        <begin position="476"/>
        <end position="500"/>
    </location>
</feature>
<comment type="function">
    <text evidence="8">Involved in peptidoglycan biosynthesis. Transports lipid-linked peptidoglycan precursors from the inner to the outer leaflet of the cytoplasmic membrane.</text>
</comment>
<feature type="transmembrane region" description="Helical" evidence="10">
    <location>
        <begin position="165"/>
        <end position="185"/>
    </location>
</feature>
<feature type="transmembrane region" description="Helical" evidence="10">
    <location>
        <begin position="232"/>
        <end position="253"/>
    </location>
</feature>
<evidence type="ECO:0000256" key="9">
    <source>
        <dbReference type="ARBA" id="ARBA00061532"/>
    </source>
</evidence>
<keyword evidence="5" id="KW-0573">Peptidoglycan synthesis</keyword>
<evidence type="ECO:0000256" key="7">
    <source>
        <dbReference type="ARBA" id="ARBA00023136"/>
    </source>
</evidence>
<feature type="transmembrane region" description="Helical" evidence="10">
    <location>
        <begin position="444"/>
        <end position="464"/>
    </location>
</feature>
<dbReference type="PANTHER" id="PTHR47019:SF1">
    <property type="entry name" value="LIPID II FLIPPASE MURJ"/>
    <property type="match status" value="1"/>
</dbReference>
<evidence type="ECO:0000256" key="4">
    <source>
        <dbReference type="ARBA" id="ARBA00022960"/>
    </source>
</evidence>
<evidence type="ECO:0000256" key="10">
    <source>
        <dbReference type="SAM" id="Phobius"/>
    </source>
</evidence>
<comment type="subcellular location">
    <subcellularLocation>
        <location evidence="1">Cell membrane</location>
        <topology evidence="1">Multi-pass membrane protein</topology>
    </subcellularLocation>
</comment>
<keyword evidence="12" id="KW-1185">Reference proteome</keyword>
<organism evidence="11 12">
    <name type="scientific">Leisingera daeponensis</name>
    <dbReference type="NCBI Taxonomy" id="405746"/>
    <lineage>
        <taxon>Bacteria</taxon>
        <taxon>Pseudomonadati</taxon>
        <taxon>Pseudomonadota</taxon>
        <taxon>Alphaproteobacteria</taxon>
        <taxon>Rhodobacterales</taxon>
        <taxon>Roseobacteraceae</taxon>
        <taxon>Leisingera</taxon>
    </lineage>
</organism>
<dbReference type="PRINTS" id="PR01806">
    <property type="entry name" value="VIRFACTRMVIN"/>
</dbReference>
<evidence type="ECO:0000256" key="6">
    <source>
        <dbReference type="ARBA" id="ARBA00022989"/>
    </source>
</evidence>
<feature type="transmembrane region" description="Helical" evidence="10">
    <location>
        <begin position="382"/>
        <end position="403"/>
    </location>
</feature>
<evidence type="ECO:0000313" key="12">
    <source>
        <dbReference type="Proteomes" id="UP000766629"/>
    </source>
</evidence>
<keyword evidence="3 10" id="KW-0812">Transmembrane</keyword>
<dbReference type="Pfam" id="PF03023">
    <property type="entry name" value="MurJ"/>
    <property type="match status" value="1"/>
</dbReference>